<evidence type="ECO:0000256" key="1">
    <source>
        <dbReference type="SAM" id="MobiDB-lite"/>
    </source>
</evidence>
<protein>
    <submittedName>
        <fullName evidence="2">Uncharacterized protein</fullName>
    </submittedName>
</protein>
<evidence type="ECO:0000313" key="3">
    <source>
        <dbReference type="Proteomes" id="UP000195402"/>
    </source>
</evidence>
<comment type="caution">
    <text evidence="2">The sequence shown here is derived from an EMBL/GenBank/DDBJ whole genome shotgun (WGS) entry which is preliminary data.</text>
</comment>
<feature type="compositionally biased region" description="Basic and acidic residues" evidence="1">
    <location>
        <begin position="90"/>
        <end position="104"/>
    </location>
</feature>
<evidence type="ECO:0000313" key="2">
    <source>
        <dbReference type="EMBL" id="OVA18658.1"/>
    </source>
</evidence>
<sequence>MGCMSVGAEAVNGEAEMRQKMVVGTQWLRLDAKRLQVQWLSSTMPSQIHPSMVPELLYIWNGMCSTILSHQACTGLQGELDPAFFPGRSPRTEMDQVDKEILTT</sequence>
<keyword evidence="3" id="KW-1185">Reference proteome</keyword>
<feature type="region of interest" description="Disordered" evidence="1">
    <location>
        <begin position="85"/>
        <end position="104"/>
    </location>
</feature>
<name>A0A200R7I7_MACCD</name>
<reference evidence="2 3" key="1">
    <citation type="journal article" date="2017" name="Mol. Plant">
        <title>The Genome of Medicinal Plant Macleaya cordata Provides New Insights into Benzylisoquinoline Alkaloids Metabolism.</title>
        <authorList>
            <person name="Liu X."/>
            <person name="Liu Y."/>
            <person name="Huang P."/>
            <person name="Ma Y."/>
            <person name="Qing Z."/>
            <person name="Tang Q."/>
            <person name="Cao H."/>
            <person name="Cheng P."/>
            <person name="Zheng Y."/>
            <person name="Yuan Z."/>
            <person name="Zhou Y."/>
            <person name="Liu J."/>
            <person name="Tang Z."/>
            <person name="Zhuo Y."/>
            <person name="Zhang Y."/>
            <person name="Yu L."/>
            <person name="Huang J."/>
            <person name="Yang P."/>
            <person name="Peng Q."/>
            <person name="Zhang J."/>
            <person name="Jiang W."/>
            <person name="Zhang Z."/>
            <person name="Lin K."/>
            <person name="Ro D.K."/>
            <person name="Chen X."/>
            <person name="Xiong X."/>
            <person name="Shang Y."/>
            <person name="Huang S."/>
            <person name="Zeng J."/>
        </authorList>
    </citation>
    <scope>NUCLEOTIDE SEQUENCE [LARGE SCALE GENOMIC DNA]</scope>
    <source>
        <strain evidence="3">cv. BLH2017</strain>
        <tissue evidence="2">Root</tissue>
    </source>
</reference>
<dbReference type="InParanoid" id="A0A200R7I7"/>
<gene>
    <name evidence="2" type="ORF">BVC80_1831g216</name>
</gene>
<dbReference type="AlphaFoldDB" id="A0A200R7I7"/>
<proteinExistence type="predicted"/>
<organism evidence="2 3">
    <name type="scientific">Macleaya cordata</name>
    <name type="common">Five-seeded plume-poppy</name>
    <name type="synonym">Bocconia cordata</name>
    <dbReference type="NCBI Taxonomy" id="56857"/>
    <lineage>
        <taxon>Eukaryota</taxon>
        <taxon>Viridiplantae</taxon>
        <taxon>Streptophyta</taxon>
        <taxon>Embryophyta</taxon>
        <taxon>Tracheophyta</taxon>
        <taxon>Spermatophyta</taxon>
        <taxon>Magnoliopsida</taxon>
        <taxon>Ranunculales</taxon>
        <taxon>Papaveraceae</taxon>
        <taxon>Papaveroideae</taxon>
        <taxon>Macleaya</taxon>
    </lineage>
</organism>
<dbReference type="Proteomes" id="UP000195402">
    <property type="component" value="Unassembled WGS sequence"/>
</dbReference>
<dbReference type="EMBL" id="MVGT01000435">
    <property type="protein sequence ID" value="OVA18658.1"/>
    <property type="molecule type" value="Genomic_DNA"/>
</dbReference>
<accession>A0A200R7I7</accession>